<gene>
    <name evidence="3" type="ORF">QOZ88_02910</name>
</gene>
<feature type="domain" description="Pvc16 N-terminal" evidence="2">
    <location>
        <begin position="9"/>
        <end position="204"/>
    </location>
</feature>
<accession>A0ABT9I7M3</accession>
<keyword evidence="4" id="KW-1185">Reference proteome</keyword>
<dbReference type="InterPro" id="IPR025351">
    <property type="entry name" value="Pvc16_N"/>
</dbReference>
<evidence type="ECO:0000313" key="3">
    <source>
        <dbReference type="EMBL" id="MDP5181575.1"/>
    </source>
</evidence>
<comment type="caution">
    <text evidence="3">The sequence shown here is derived from an EMBL/GenBank/DDBJ whole genome shotgun (WGS) entry which is preliminary data.</text>
</comment>
<name>A0ABT9I7M3_9ACTN</name>
<reference evidence="4" key="1">
    <citation type="submission" date="2023-05" db="EMBL/GenBank/DDBJ databases">
        <title>Draft genome of Pseudofrankia sp. BMG5.37.</title>
        <authorList>
            <person name="Gtari M."/>
            <person name="Ghodhbane F."/>
            <person name="Sbissi I."/>
        </authorList>
    </citation>
    <scope>NUCLEOTIDE SEQUENCE [LARGE SCALE GENOMIC DNA]</scope>
    <source>
        <strain evidence="4">BMG 814</strain>
    </source>
</reference>
<evidence type="ECO:0000259" key="2">
    <source>
        <dbReference type="Pfam" id="PF14065"/>
    </source>
</evidence>
<dbReference type="Proteomes" id="UP001233673">
    <property type="component" value="Unassembled WGS sequence"/>
</dbReference>
<evidence type="ECO:0000313" key="4">
    <source>
        <dbReference type="Proteomes" id="UP001233673"/>
    </source>
</evidence>
<feature type="compositionally biased region" description="Acidic residues" evidence="1">
    <location>
        <begin position="352"/>
        <end position="365"/>
    </location>
</feature>
<dbReference type="EMBL" id="JASNFN010000002">
    <property type="protein sequence ID" value="MDP5181575.1"/>
    <property type="molecule type" value="Genomic_DNA"/>
</dbReference>
<protein>
    <submittedName>
        <fullName evidence="3">DUF4255 domain-containing protein</fullName>
    </submittedName>
</protein>
<feature type="region of interest" description="Disordered" evidence="1">
    <location>
        <begin position="345"/>
        <end position="385"/>
    </location>
</feature>
<proteinExistence type="predicted"/>
<dbReference type="RefSeq" id="WP_305998294.1">
    <property type="nucleotide sequence ID" value="NZ_JASNFN010000002.1"/>
</dbReference>
<organism evidence="3 4">
    <name type="scientific">Blastococcus carthaginiensis</name>
    <dbReference type="NCBI Taxonomy" id="3050034"/>
    <lineage>
        <taxon>Bacteria</taxon>
        <taxon>Bacillati</taxon>
        <taxon>Actinomycetota</taxon>
        <taxon>Actinomycetes</taxon>
        <taxon>Geodermatophilales</taxon>
        <taxon>Geodermatophilaceae</taxon>
        <taxon>Blastococcus</taxon>
    </lineage>
</organism>
<dbReference type="Pfam" id="PF14065">
    <property type="entry name" value="Pvc16_N"/>
    <property type="match status" value="1"/>
</dbReference>
<evidence type="ECO:0000256" key="1">
    <source>
        <dbReference type="SAM" id="MobiDB-lite"/>
    </source>
</evidence>
<sequence length="423" mass="44655">MSNSLAIAAITTTLRYVLARALELPHPGPVGGADVTTLRPDRLTDTELVTSPGINVYLYEVRTNPARSLADMPARSPDGGLTRRPVAALDLHYLVTCHGSDESLDAQRLLGRAALALTVNPVLTRDVVNLALDRYGRDDAAFLAESDLRDQVDNVTVAPHALSLEELSKLWGLFQTPHQLSQTYVATTAVLEPDVAVRTSLPVRDRQVSVVVGGPPRLAAVHHGRSGETVTSSGTVVLEGTGLAAPPGCRTAVRVGPAELEPDRVGPLRVEVGLGGAVPAGLHAVRVVHIRPGADGEPARIVATSTVRPLLVRPAVTVEAAGSETVLVLDPPVAPGQQVTVGLTRLVSGPPDEPDEDEREPEDDEVTVRLPRVGPDAGPRARMTLPPAELRAGEWLVRVAVDGVESLPELVGDTYRAPLLTVP</sequence>